<dbReference type="eggNOG" id="ENOG5033YCZ">
    <property type="taxonomic scope" value="Bacteria"/>
</dbReference>
<gene>
    <name evidence="1" type="ORF">D778_02380</name>
</gene>
<keyword evidence="2" id="KW-1185">Reference proteome</keyword>
<name>M7MKC2_9FLAO</name>
<proteinExistence type="predicted"/>
<dbReference type="Proteomes" id="UP000012024">
    <property type="component" value="Unassembled WGS sequence"/>
</dbReference>
<dbReference type="EMBL" id="ANLA01000005">
    <property type="protein sequence ID" value="EMQ95546.1"/>
    <property type="molecule type" value="Genomic_DNA"/>
</dbReference>
<evidence type="ECO:0000313" key="1">
    <source>
        <dbReference type="EMBL" id="EMQ95546.1"/>
    </source>
</evidence>
<comment type="caution">
    <text evidence="1">The sequence shown here is derived from an EMBL/GenBank/DDBJ whole genome shotgun (WGS) entry which is preliminary data.</text>
</comment>
<dbReference type="PATRIC" id="fig|1137281.3.peg.969"/>
<dbReference type="AlphaFoldDB" id="M7MKC2"/>
<reference evidence="1 2" key="1">
    <citation type="submission" date="2012-12" db="EMBL/GenBank/DDBJ databases">
        <title>Genome assembly of Formosa sp. AK20.</title>
        <authorList>
            <person name="Kumar R."/>
            <person name="Khatri I."/>
            <person name="Vaidya B."/>
            <person name="Subramanian S."/>
            <person name="Pinnaka A."/>
        </authorList>
    </citation>
    <scope>NUCLEOTIDE SEQUENCE [LARGE SCALE GENOMIC DNA]</scope>
    <source>
        <strain evidence="1 2">AK20</strain>
    </source>
</reference>
<protein>
    <submittedName>
        <fullName evidence="1">Uncharacterized protein</fullName>
    </submittedName>
</protein>
<evidence type="ECO:0000313" key="2">
    <source>
        <dbReference type="Proteomes" id="UP000012024"/>
    </source>
</evidence>
<organism evidence="1 2">
    <name type="scientific">Xanthomarina gelatinilytica</name>
    <dbReference type="NCBI Taxonomy" id="1137281"/>
    <lineage>
        <taxon>Bacteria</taxon>
        <taxon>Pseudomonadati</taxon>
        <taxon>Bacteroidota</taxon>
        <taxon>Flavobacteriia</taxon>
        <taxon>Flavobacteriales</taxon>
        <taxon>Flavobacteriaceae</taxon>
        <taxon>Xanthomarina</taxon>
    </lineage>
</organism>
<sequence length="434" mass="51306">MGVVRMLQICIDEIKKETLKVLIEIDEKKKDYYLDLKIHEIRNQDYLKNYGEDKIYHILKDLDVSLGELIAINYPYELNEKIDKILDFDDYDENFEYLRKTQDGLLLYFLNYYANELISFLESKKTKSTQNVQNMKPNNEISKSVTIVKELGKTYIDFIKLNKKMDAEILLQYGNDPWADHTTIELKYEDAVKGYQQEIKTHLDDLYYSSNKDGFFYFDCSTKVYEQHYEQRKESYLQKIIDSTEEDFIASEVKYLTTPYLNRVIKFSEIDSMYYNSYINYEDKYRIPLIKKLKYLDVRLVPYHKAIIIKENQLLQNENGNDVCYGTDAEIVNVKESKTEIHNNNNNSDTDLKTSKQLTTNQIVLLLQEVGFFTHPKIEKATKEKQSELISKICGLNSKNIKTHIQKLDKKPSELGDNYQKDIDKIDDILNNLE</sequence>
<accession>M7MKC2</accession>